<keyword evidence="3" id="KW-1185">Reference proteome</keyword>
<gene>
    <name evidence="2" type="ORF">PG991_000993</name>
</gene>
<proteinExistence type="predicted"/>
<protein>
    <submittedName>
        <fullName evidence="2">Uncharacterized protein</fullName>
    </submittedName>
</protein>
<keyword evidence="1" id="KW-0732">Signal</keyword>
<accession>A0ABR1STJ7</accession>
<evidence type="ECO:0000256" key="1">
    <source>
        <dbReference type="SAM" id="SignalP"/>
    </source>
</evidence>
<feature type="chain" id="PRO_5046420207" evidence="1">
    <location>
        <begin position="18"/>
        <end position="70"/>
    </location>
</feature>
<reference evidence="2 3" key="1">
    <citation type="submission" date="2023-01" db="EMBL/GenBank/DDBJ databases">
        <title>Analysis of 21 Apiospora genomes using comparative genomics revels a genus with tremendous synthesis potential of carbohydrate active enzymes and secondary metabolites.</title>
        <authorList>
            <person name="Sorensen T."/>
        </authorList>
    </citation>
    <scope>NUCLEOTIDE SEQUENCE [LARGE SCALE GENOMIC DNA]</scope>
    <source>
        <strain evidence="2 3">CBS 20057</strain>
    </source>
</reference>
<sequence length="70" mass="7184">MKFTIVASLLFAAFAVATPVADAPEALEARDSCRGEGNTCNVAVPGGKCCKGLKCNGSNICANRRHAAKS</sequence>
<dbReference type="EMBL" id="JAQQWI010000002">
    <property type="protein sequence ID" value="KAK8037647.1"/>
    <property type="molecule type" value="Genomic_DNA"/>
</dbReference>
<name>A0ABR1STJ7_9PEZI</name>
<comment type="caution">
    <text evidence="2">The sequence shown here is derived from an EMBL/GenBank/DDBJ whole genome shotgun (WGS) entry which is preliminary data.</text>
</comment>
<organism evidence="2 3">
    <name type="scientific">Apiospora marii</name>
    <dbReference type="NCBI Taxonomy" id="335849"/>
    <lineage>
        <taxon>Eukaryota</taxon>
        <taxon>Fungi</taxon>
        <taxon>Dikarya</taxon>
        <taxon>Ascomycota</taxon>
        <taxon>Pezizomycotina</taxon>
        <taxon>Sordariomycetes</taxon>
        <taxon>Xylariomycetidae</taxon>
        <taxon>Amphisphaeriales</taxon>
        <taxon>Apiosporaceae</taxon>
        <taxon>Apiospora</taxon>
    </lineage>
</organism>
<dbReference type="Proteomes" id="UP001396898">
    <property type="component" value="Unassembled WGS sequence"/>
</dbReference>
<evidence type="ECO:0000313" key="2">
    <source>
        <dbReference type="EMBL" id="KAK8037647.1"/>
    </source>
</evidence>
<evidence type="ECO:0000313" key="3">
    <source>
        <dbReference type="Proteomes" id="UP001396898"/>
    </source>
</evidence>
<feature type="signal peptide" evidence="1">
    <location>
        <begin position="1"/>
        <end position="17"/>
    </location>
</feature>